<evidence type="ECO:0000256" key="1">
    <source>
        <dbReference type="SAM" id="MobiDB-lite"/>
    </source>
</evidence>
<dbReference type="InParanoid" id="A0A1Y2DTH4"/>
<proteinExistence type="predicted"/>
<feature type="region of interest" description="Disordered" evidence="1">
    <location>
        <begin position="364"/>
        <end position="383"/>
    </location>
</feature>
<protein>
    <submittedName>
        <fullName evidence="2">Uncharacterized protein</fullName>
    </submittedName>
</protein>
<dbReference type="STRING" id="1141098.A0A1Y2DTH4"/>
<accession>A0A1Y2DTH4</accession>
<feature type="region of interest" description="Disordered" evidence="1">
    <location>
        <begin position="704"/>
        <end position="745"/>
    </location>
</feature>
<sequence length="824" mass="92718">MSPAKTRNRARLEGNGSAVQLTNKPDIDVSSSSDDNDEGIPNKPTPKKTINTLGRPSLRRAAGSGQSKRPNEDRSTPHLLDSKRRRADDGRTAFNIPTSRFIASDKSGYPSPASAHLVPSIEGIEARTRISASAEDDVPPELLNRVNASILRRRDVPESPSRQLLRDQHADVEHQGQGISDFEIDADVKADPIQELELGDEYSSIAPAQPQMAALEDTENALERSDGSAAGNDSSTSKPQLDHELSSVLERSIDSMNGLGGQIGALGSQASSAQDRWEAPEQPQRDPLPTLVKTSALLRRSRLGQESNSATADQEYYNETEQDREMQPPEWREDHAIAVQTIEAEDENQIVISIVEVDEQPDIVNEDHAGPQDASNPPNEAYVDSDVTFDVTDTDDDNDSATRRSGDGANAAGVRAIFALDVQNLRARPIKYDEDSVFFDAPPASESTIIPLSSTEFKAVHKFMKRRGWTGYQRNWEAEILRRDPSTTGGKVLLRYLLKFERLVRMTPKALRIAEQNRFLNEHSDLLRFYFYQIDANIDRIRSRLPSFTTESEIAEAKLKKRKAMARDLIKVIIPMLVRVLGRAWNLGDAAEVGSSFSSSTIQLLARVVGWLQKLYKSCACESEKWQLEKKPETQYALVQWQKDIRSREQLGPLLNELHAVLSQAPDDLLREEQRIQDKEERHLRSLARQEQLKINWKRQEEARQRGIEEQNQNVARSIRGRPPLPRRTPAPSSQTSSPMPQYQPVGWRKEEEDFLWKMMRDTLLDMKLPHLARIAMMISHTEGETIEKAQEILETVARHGCGESTTDSAIQSFVQQLMSQWKK</sequence>
<name>A0A1Y2DTH4_9PEZI</name>
<feature type="region of interest" description="Disordered" evidence="1">
    <location>
        <begin position="1"/>
        <end position="96"/>
    </location>
</feature>
<dbReference type="EMBL" id="MCFJ01000009">
    <property type="protein sequence ID" value="ORY62582.1"/>
    <property type="molecule type" value="Genomic_DNA"/>
</dbReference>
<dbReference type="AlphaFoldDB" id="A0A1Y2DTH4"/>
<feature type="region of interest" description="Disordered" evidence="1">
    <location>
        <begin position="389"/>
        <end position="408"/>
    </location>
</feature>
<reference evidence="2 3" key="1">
    <citation type="submission" date="2016-07" db="EMBL/GenBank/DDBJ databases">
        <title>Pervasive Adenine N6-methylation of Active Genes in Fungi.</title>
        <authorList>
            <consortium name="DOE Joint Genome Institute"/>
            <person name="Mondo S.J."/>
            <person name="Dannebaum R.O."/>
            <person name="Kuo R.C."/>
            <person name="Labutti K."/>
            <person name="Haridas S."/>
            <person name="Kuo A."/>
            <person name="Salamov A."/>
            <person name="Ahrendt S.R."/>
            <person name="Lipzen A."/>
            <person name="Sullivan W."/>
            <person name="Andreopoulos W.B."/>
            <person name="Clum A."/>
            <person name="Lindquist E."/>
            <person name="Daum C."/>
            <person name="Ramamoorthy G.K."/>
            <person name="Gryganskyi A."/>
            <person name="Culley D."/>
            <person name="Magnuson J.K."/>
            <person name="James T.Y."/>
            <person name="O'Malley M.A."/>
            <person name="Stajich J.E."/>
            <person name="Spatafora J.W."/>
            <person name="Visel A."/>
            <person name="Grigoriev I.V."/>
        </authorList>
    </citation>
    <scope>NUCLEOTIDE SEQUENCE [LARGE SCALE GENOMIC DNA]</scope>
    <source>
        <strain evidence="2 3">CBS 129021</strain>
    </source>
</reference>
<evidence type="ECO:0000313" key="3">
    <source>
        <dbReference type="Proteomes" id="UP000193689"/>
    </source>
</evidence>
<feature type="compositionally biased region" description="Basic and acidic residues" evidence="1">
    <location>
        <begin position="164"/>
        <end position="174"/>
    </location>
</feature>
<keyword evidence="3" id="KW-1185">Reference proteome</keyword>
<dbReference type="OrthoDB" id="5236024at2759"/>
<feature type="compositionally biased region" description="Polar residues" evidence="1">
    <location>
        <begin position="731"/>
        <end position="741"/>
    </location>
</feature>
<gene>
    <name evidence="2" type="ORF">BCR38DRAFT_439126</name>
</gene>
<feature type="region of interest" description="Disordered" evidence="1">
    <location>
        <begin position="259"/>
        <end position="329"/>
    </location>
</feature>
<feature type="compositionally biased region" description="Basic and acidic residues" evidence="1">
    <location>
        <begin position="69"/>
        <end position="91"/>
    </location>
</feature>
<feature type="region of interest" description="Disordered" evidence="1">
    <location>
        <begin position="212"/>
        <end position="244"/>
    </location>
</feature>
<comment type="caution">
    <text evidence="2">The sequence shown here is derived from an EMBL/GenBank/DDBJ whole genome shotgun (WGS) entry which is preliminary data.</text>
</comment>
<evidence type="ECO:0000313" key="2">
    <source>
        <dbReference type="EMBL" id="ORY62582.1"/>
    </source>
</evidence>
<dbReference type="GeneID" id="63776825"/>
<dbReference type="Proteomes" id="UP000193689">
    <property type="component" value="Unassembled WGS sequence"/>
</dbReference>
<organism evidence="2 3">
    <name type="scientific">Pseudomassariella vexata</name>
    <dbReference type="NCBI Taxonomy" id="1141098"/>
    <lineage>
        <taxon>Eukaryota</taxon>
        <taxon>Fungi</taxon>
        <taxon>Dikarya</taxon>
        <taxon>Ascomycota</taxon>
        <taxon>Pezizomycotina</taxon>
        <taxon>Sordariomycetes</taxon>
        <taxon>Xylariomycetidae</taxon>
        <taxon>Amphisphaeriales</taxon>
        <taxon>Pseudomassariaceae</taxon>
        <taxon>Pseudomassariella</taxon>
    </lineage>
</organism>
<dbReference type="RefSeq" id="XP_040714418.1">
    <property type="nucleotide sequence ID" value="XM_040860613.1"/>
</dbReference>
<feature type="region of interest" description="Disordered" evidence="1">
    <location>
        <begin position="152"/>
        <end position="186"/>
    </location>
</feature>